<evidence type="ECO:0000313" key="3">
    <source>
        <dbReference type="Proteomes" id="UP000184188"/>
    </source>
</evidence>
<organism evidence="2 3">
    <name type="scientific">Penicilliopsis zonata CBS 506.65</name>
    <dbReference type="NCBI Taxonomy" id="1073090"/>
    <lineage>
        <taxon>Eukaryota</taxon>
        <taxon>Fungi</taxon>
        <taxon>Dikarya</taxon>
        <taxon>Ascomycota</taxon>
        <taxon>Pezizomycotina</taxon>
        <taxon>Eurotiomycetes</taxon>
        <taxon>Eurotiomycetidae</taxon>
        <taxon>Eurotiales</taxon>
        <taxon>Aspergillaceae</taxon>
        <taxon>Penicilliopsis</taxon>
    </lineage>
</organism>
<sequence>MKVQVINKDTVDAALDILKNCNTKRVCILNFANETNPGSAWRSGVIAQEEDICRRTSLHLTLNKKFYPLRYEDAIYSTEVLVIRENFASQHKLFDVTRPETLPSISVISMAAIYAPKTDSGRTKYLDPVERDQMKSQIRLTLSIAAVNSHRYLVVGAFGCGHYKHPLQDSAQCWKEVLQEPEFSCRWEGIYFAITGGRNKNGISIYQEALDGLTV</sequence>
<dbReference type="Pfam" id="PF10021">
    <property type="entry name" value="PARG_cat_microb"/>
    <property type="match status" value="1"/>
</dbReference>
<reference evidence="3" key="1">
    <citation type="journal article" date="2017" name="Genome Biol.">
        <title>Comparative genomics reveals high biological diversity and specific adaptations in the industrially and medically important fungal genus Aspergillus.</title>
        <authorList>
            <person name="de Vries R.P."/>
            <person name="Riley R."/>
            <person name="Wiebenga A."/>
            <person name="Aguilar-Osorio G."/>
            <person name="Amillis S."/>
            <person name="Uchima C.A."/>
            <person name="Anderluh G."/>
            <person name="Asadollahi M."/>
            <person name="Askin M."/>
            <person name="Barry K."/>
            <person name="Battaglia E."/>
            <person name="Bayram O."/>
            <person name="Benocci T."/>
            <person name="Braus-Stromeyer S.A."/>
            <person name="Caldana C."/>
            <person name="Canovas D."/>
            <person name="Cerqueira G.C."/>
            <person name="Chen F."/>
            <person name="Chen W."/>
            <person name="Choi C."/>
            <person name="Clum A."/>
            <person name="Dos Santos R.A."/>
            <person name="Damasio A.R."/>
            <person name="Diallinas G."/>
            <person name="Emri T."/>
            <person name="Fekete E."/>
            <person name="Flipphi M."/>
            <person name="Freyberg S."/>
            <person name="Gallo A."/>
            <person name="Gournas C."/>
            <person name="Habgood R."/>
            <person name="Hainaut M."/>
            <person name="Harispe M.L."/>
            <person name="Henrissat B."/>
            <person name="Hilden K.S."/>
            <person name="Hope R."/>
            <person name="Hossain A."/>
            <person name="Karabika E."/>
            <person name="Karaffa L."/>
            <person name="Karanyi Z."/>
            <person name="Krasevec N."/>
            <person name="Kuo A."/>
            <person name="Kusch H."/>
            <person name="LaButti K."/>
            <person name="Lagendijk E.L."/>
            <person name="Lapidus A."/>
            <person name="Levasseur A."/>
            <person name="Lindquist E."/>
            <person name="Lipzen A."/>
            <person name="Logrieco A.F."/>
            <person name="MacCabe A."/>
            <person name="Maekelae M.R."/>
            <person name="Malavazi I."/>
            <person name="Melin P."/>
            <person name="Meyer V."/>
            <person name="Mielnichuk N."/>
            <person name="Miskei M."/>
            <person name="Molnar A.P."/>
            <person name="Mule G."/>
            <person name="Ngan C.Y."/>
            <person name="Orejas M."/>
            <person name="Orosz E."/>
            <person name="Ouedraogo J.P."/>
            <person name="Overkamp K.M."/>
            <person name="Park H.-S."/>
            <person name="Perrone G."/>
            <person name="Piumi F."/>
            <person name="Punt P.J."/>
            <person name="Ram A.F."/>
            <person name="Ramon A."/>
            <person name="Rauscher S."/>
            <person name="Record E."/>
            <person name="Riano-Pachon D.M."/>
            <person name="Robert V."/>
            <person name="Roehrig J."/>
            <person name="Ruller R."/>
            <person name="Salamov A."/>
            <person name="Salih N.S."/>
            <person name="Samson R.A."/>
            <person name="Sandor E."/>
            <person name="Sanguinetti M."/>
            <person name="Schuetze T."/>
            <person name="Sepcic K."/>
            <person name="Shelest E."/>
            <person name="Sherlock G."/>
            <person name="Sophianopoulou V."/>
            <person name="Squina F.M."/>
            <person name="Sun H."/>
            <person name="Susca A."/>
            <person name="Todd R.B."/>
            <person name="Tsang A."/>
            <person name="Unkles S.E."/>
            <person name="van de Wiele N."/>
            <person name="van Rossen-Uffink D."/>
            <person name="Oliveira J.V."/>
            <person name="Vesth T.C."/>
            <person name="Visser J."/>
            <person name="Yu J.-H."/>
            <person name="Zhou M."/>
            <person name="Andersen M.R."/>
            <person name="Archer D.B."/>
            <person name="Baker S.E."/>
            <person name="Benoit I."/>
            <person name="Brakhage A.A."/>
            <person name="Braus G.H."/>
            <person name="Fischer R."/>
            <person name="Frisvad J.C."/>
            <person name="Goldman G.H."/>
            <person name="Houbraken J."/>
            <person name="Oakley B."/>
            <person name="Pocsi I."/>
            <person name="Scazzocchio C."/>
            <person name="Seiboth B."/>
            <person name="vanKuyk P.A."/>
            <person name="Wortman J."/>
            <person name="Dyer P.S."/>
            <person name="Grigoriev I.V."/>
        </authorList>
    </citation>
    <scope>NUCLEOTIDE SEQUENCE [LARGE SCALE GENOMIC DNA]</scope>
    <source>
        <strain evidence="3">CBS 506.65</strain>
    </source>
</reference>
<feature type="domain" description="Microbial-type PARG catalytic" evidence="1">
    <location>
        <begin position="2"/>
        <end position="85"/>
    </location>
</feature>
<dbReference type="Proteomes" id="UP000184188">
    <property type="component" value="Unassembled WGS sequence"/>
</dbReference>
<dbReference type="SUPFAM" id="SSF52949">
    <property type="entry name" value="Macro domain-like"/>
    <property type="match status" value="1"/>
</dbReference>
<proteinExistence type="predicted"/>
<dbReference type="PANTHER" id="PTHR35596:SF1">
    <property type="entry name" value="MICROBIAL-TYPE PARG CATALYTIC DOMAIN-CONTAINING PROTEIN"/>
    <property type="match status" value="1"/>
</dbReference>
<dbReference type="VEuPathDB" id="FungiDB:ASPZODRAFT_60514"/>
<name>A0A1L9SQJ2_9EURO</name>
<dbReference type="OrthoDB" id="9985428at2759"/>
<accession>A0A1L9SQJ2</accession>
<dbReference type="InterPro" id="IPR043472">
    <property type="entry name" value="Macro_dom-like"/>
</dbReference>
<dbReference type="PANTHER" id="PTHR35596">
    <property type="entry name" value="DUF2263 DOMAIN-CONTAINING PROTEIN"/>
    <property type="match status" value="1"/>
</dbReference>
<dbReference type="AlphaFoldDB" id="A0A1L9SQJ2"/>
<dbReference type="STRING" id="1073090.A0A1L9SQJ2"/>
<dbReference type="PIRSF" id="PIRSF014899">
    <property type="entry name" value="UCP014899"/>
    <property type="match status" value="1"/>
</dbReference>
<dbReference type="GeneID" id="34615390"/>
<dbReference type="EMBL" id="KV878338">
    <property type="protein sequence ID" value="OJJ49396.1"/>
    <property type="molecule type" value="Genomic_DNA"/>
</dbReference>
<dbReference type="InterPro" id="IPR019261">
    <property type="entry name" value="PARG_cat_microbial"/>
</dbReference>
<evidence type="ECO:0000259" key="1">
    <source>
        <dbReference type="Pfam" id="PF10021"/>
    </source>
</evidence>
<keyword evidence="3" id="KW-1185">Reference proteome</keyword>
<dbReference type="RefSeq" id="XP_022583906.1">
    <property type="nucleotide sequence ID" value="XM_022728926.1"/>
</dbReference>
<protein>
    <recommendedName>
        <fullName evidence="1">Microbial-type PARG catalytic domain-containing protein</fullName>
    </recommendedName>
</protein>
<evidence type="ECO:0000313" key="2">
    <source>
        <dbReference type="EMBL" id="OJJ49396.1"/>
    </source>
</evidence>
<dbReference type="InterPro" id="IPR012664">
    <property type="entry name" value="CHP02452"/>
</dbReference>
<dbReference type="NCBIfam" id="TIGR02452">
    <property type="entry name" value="TIGR02452 family protein"/>
    <property type="match status" value="1"/>
</dbReference>
<gene>
    <name evidence="2" type="ORF">ASPZODRAFT_60514</name>
</gene>
<dbReference type="Gene3D" id="3.40.220.10">
    <property type="entry name" value="Leucine Aminopeptidase, subunit E, domain 1"/>
    <property type="match status" value="1"/>
</dbReference>